<dbReference type="PROSITE" id="PS50234">
    <property type="entry name" value="VWFA"/>
    <property type="match status" value="1"/>
</dbReference>
<comment type="caution">
    <text evidence="8">The sequence shown here is derived from an EMBL/GenBank/DDBJ whole genome shotgun (WGS) entry which is preliminary data.</text>
</comment>
<dbReference type="Pfam" id="PF07584">
    <property type="entry name" value="BatA"/>
    <property type="match status" value="1"/>
</dbReference>
<evidence type="ECO:0000256" key="6">
    <source>
        <dbReference type="SAM" id="Phobius"/>
    </source>
</evidence>
<dbReference type="SUPFAM" id="SSF53300">
    <property type="entry name" value="vWA-like"/>
    <property type="match status" value="1"/>
</dbReference>
<evidence type="ECO:0000259" key="7">
    <source>
        <dbReference type="PROSITE" id="PS50234"/>
    </source>
</evidence>
<evidence type="ECO:0000256" key="1">
    <source>
        <dbReference type="ARBA" id="ARBA00022475"/>
    </source>
</evidence>
<dbReference type="EMBL" id="QKZK01000020">
    <property type="protein sequence ID" value="PZX14413.1"/>
    <property type="molecule type" value="Genomic_DNA"/>
</dbReference>
<protein>
    <submittedName>
        <fullName evidence="8">Ca-activated chloride channel family protein</fullName>
    </submittedName>
</protein>
<keyword evidence="5" id="KW-0175">Coiled coil</keyword>
<gene>
    <name evidence="8" type="ORF">LX69_02426</name>
</gene>
<evidence type="ECO:0000256" key="3">
    <source>
        <dbReference type="ARBA" id="ARBA00022989"/>
    </source>
</evidence>
<evidence type="ECO:0000256" key="5">
    <source>
        <dbReference type="SAM" id="Coils"/>
    </source>
</evidence>
<dbReference type="SMART" id="SM00327">
    <property type="entry name" value="VWA"/>
    <property type="match status" value="1"/>
</dbReference>
<dbReference type="OrthoDB" id="6206554at2"/>
<dbReference type="Pfam" id="PF00092">
    <property type="entry name" value="VWA"/>
    <property type="match status" value="1"/>
</dbReference>
<dbReference type="PANTHER" id="PTHR22550:SF5">
    <property type="entry name" value="LEUCINE ZIPPER PROTEIN 4"/>
    <property type="match status" value="1"/>
</dbReference>
<dbReference type="CDD" id="cd01467">
    <property type="entry name" value="vWA_BatA_type"/>
    <property type="match status" value="1"/>
</dbReference>
<dbReference type="InterPro" id="IPR050768">
    <property type="entry name" value="UPF0353/GerABKA_families"/>
</dbReference>
<evidence type="ECO:0000256" key="4">
    <source>
        <dbReference type="ARBA" id="ARBA00023136"/>
    </source>
</evidence>
<sequence>MSQIKFLHPEMFFLMLGLLPMIGWYIWKHKTIQASLQISSLKGFAANSGQWMELVRHLPFVLRMILFALIITILARPQSSNQLQNRITEGIDIVMTLDISGSMLAQDFKPNRLEAAKDVAVQFINGRRDDKIGLVIFAAESFTQCPITTDHTVLTNLFMDIRTGMLEDGTAIGMGLATAVARLKSSEAKSKVIILLTDGENNRGDIAPMTAAELAKTFGIRVYTIGVGTIGKAPYPVQTAFGLQYQEVDVKIDEPLLKEMAQLTGGEYFRATDKEKLQQIYAKIDELEKTKVEVQEYTKRQEEYQIFALMAIACLLAEIVLRNTLLRNLP</sequence>
<feature type="transmembrane region" description="Helical" evidence="6">
    <location>
        <begin position="60"/>
        <end position="77"/>
    </location>
</feature>
<keyword evidence="3 6" id="KW-1133">Transmembrane helix</keyword>
<dbReference type="PANTHER" id="PTHR22550">
    <property type="entry name" value="SPORE GERMINATION PROTEIN"/>
    <property type="match status" value="1"/>
</dbReference>
<feature type="coiled-coil region" evidence="5">
    <location>
        <begin position="270"/>
        <end position="297"/>
    </location>
</feature>
<accession>A0A2W7N3Z4</accession>
<dbReference type="InterPro" id="IPR002035">
    <property type="entry name" value="VWF_A"/>
</dbReference>
<proteinExistence type="predicted"/>
<organism evidence="8 9">
    <name type="scientific">Breznakibacter xylanolyticus</name>
    <dbReference type="NCBI Taxonomy" id="990"/>
    <lineage>
        <taxon>Bacteria</taxon>
        <taxon>Pseudomonadati</taxon>
        <taxon>Bacteroidota</taxon>
        <taxon>Bacteroidia</taxon>
        <taxon>Marinilabiliales</taxon>
        <taxon>Marinilabiliaceae</taxon>
        <taxon>Breznakibacter</taxon>
    </lineage>
</organism>
<dbReference type="InterPro" id="IPR036465">
    <property type="entry name" value="vWFA_dom_sf"/>
</dbReference>
<name>A0A2W7N3Z4_9BACT</name>
<evidence type="ECO:0000313" key="9">
    <source>
        <dbReference type="Proteomes" id="UP000249239"/>
    </source>
</evidence>
<evidence type="ECO:0000313" key="8">
    <source>
        <dbReference type="EMBL" id="PZX14413.1"/>
    </source>
</evidence>
<keyword evidence="2 6" id="KW-0812">Transmembrane</keyword>
<feature type="domain" description="VWFA" evidence="7">
    <location>
        <begin position="92"/>
        <end position="284"/>
    </location>
</feature>
<reference evidence="8 9" key="1">
    <citation type="submission" date="2018-06" db="EMBL/GenBank/DDBJ databases">
        <title>Genomic Encyclopedia of Archaeal and Bacterial Type Strains, Phase II (KMG-II): from individual species to whole genera.</title>
        <authorList>
            <person name="Goeker M."/>
        </authorList>
    </citation>
    <scope>NUCLEOTIDE SEQUENCE [LARGE SCALE GENOMIC DNA]</scope>
    <source>
        <strain evidence="8 9">DSM 6779</strain>
    </source>
</reference>
<dbReference type="InterPro" id="IPR024163">
    <property type="entry name" value="Aerotolerance_reg_N"/>
</dbReference>
<dbReference type="RefSeq" id="WP_111446280.1">
    <property type="nucleotide sequence ID" value="NZ_QKZK01000020.1"/>
</dbReference>
<keyword evidence="4 6" id="KW-0472">Membrane</keyword>
<keyword evidence="1" id="KW-1003">Cell membrane</keyword>
<feature type="transmembrane region" description="Helical" evidence="6">
    <location>
        <begin position="6"/>
        <end position="27"/>
    </location>
</feature>
<dbReference type="InterPro" id="IPR033881">
    <property type="entry name" value="vWA_BatA_type"/>
</dbReference>
<dbReference type="AlphaFoldDB" id="A0A2W7N3Z4"/>
<dbReference type="Proteomes" id="UP000249239">
    <property type="component" value="Unassembled WGS sequence"/>
</dbReference>
<keyword evidence="9" id="KW-1185">Reference proteome</keyword>
<evidence type="ECO:0000256" key="2">
    <source>
        <dbReference type="ARBA" id="ARBA00022692"/>
    </source>
</evidence>
<dbReference type="Gene3D" id="3.40.50.410">
    <property type="entry name" value="von Willebrand factor, type A domain"/>
    <property type="match status" value="1"/>
</dbReference>